<feature type="transmembrane region" description="Helical" evidence="8">
    <location>
        <begin position="231"/>
        <end position="250"/>
    </location>
</feature>
<evidence type="ECO:0000256" key="4">
    <source>
        <dbReference type="ARBA" id="ARBA00022519"/>
    </source>
</evidence>
<evidence type="ECO:0000256" key="3">
    <source>
        <dbReference type="ARBA" id="ARBA00022475"/>
    </source>
</evidence>
<evidence type="ECO:0000256" key="2">
    <source>
        <dbReference type="ARBA" id="ARBA00005745"/>
    </source>
</evidence>
<dbReference type="GO" id="GO:0005886">
    <property type="term" value="C:plasma membrane"/>
    <property type="evidence" value="ECO:0007669"/>
    <property type="project" value="UniProtKB-SubCell"/>
</dbReference>
<protein>
    <submittedName>
        <fullName evidence="10">Type II secretion system protein</fullName>
    </submittedName>
</protein>
<evidence type="ECO:0000256" key="5">
    <source>
        <dbReference type="ARBA" id="ARBA00022692"/>
    </source>
</evidence>
<dbReference type="KEGG" id="dmm:dnm_092090"/>
<evidence type="ECO:0000256" key="8">
    <source>
        <dbReference type="SAM" id="Phobius"/>
    </source>
</evidence>
<dbReference type="Gene3D" id="1.20.81.30">
    <property type="entry name" value="Type II secretion system (T2SS), domain F"/>
    <property type="match status" value="2"/>
</dbReference>
<accession>A0A975BXF7</accession>
<keyword evidence="4" id="KW-0997">Cell inner membrane</keyword>
<reference evidence="10" key="1">
    <citation type="journal article" date="2021" name="Microb. Physiol.">
        <title>Proteogenomic Insights into the Physiology of Marine, Sulfate-Reducing, Filamentous Desulfonema limicola and Desulfonema magnum.</title>
        <authorList>
            <person name="Schnaars V."/>
            <person name="Wohlbrand L."/>
            <person name="Scheve S."/>
            <person name="Hinrichs C."/>
            <person name="Reinhardt R."/>
            <person name="Rabus R."/>
        </authorList>
    </citation>
    <scope>NUCLEOTIDE SEQUENCE</scope>
    <source>
        <strain evidence="10">4be13</strain>
    </source>
</reference>
<proteinExistence type="inferred from homology"/>
<feature type="transmembrane region" description="Helical" evidence="8">
    <location>
        <begin position="178"/>
        <end position="200"/>
    </location>
</feature>
<keyword evidence="11" id="KW-1185">Reference proteome</keyword>
<evidence type="ECO:0000313" key="11">
    <source>
        <dbReference type="Proteomes" id="UP000663722"/>
    </source>
</evidence>
<dbReference type="PRINTS" id="PR00812">
    <property type="entry name" value="BCTERIALGSPF"/>
</dbReference>
<gene>
    <name evidence="10" type="ORF">dnm_092090</name>
</gene>
<dbReference type="InterPro" id="IPR042094">
    <property type="entry name" value="T2SS_GspF_sf"/>
</dbReference>
<dbReference type="Proteomes" id="UP000663722">
    <property type="component" value="Chromosome"/>
</dbReference>
<sequence>MSLYSYKATDTSGKIIKGTLEGTDEKGVAGKVQDMGYIPINIRLAGRTSGNGAEGMFTGNLNVLSFATRISTKDVMLFTQDLSALLEAGLPVDRALSILGNVTEKEKFRKIIREVLKSVEGGSYLSDAMAKYPHAFSTFYVNMIRAGEAGGVLDAVLGRLGIFLESAQDISDYIKSALIYPVFLVFVGGISIIILMTFVIPKFSIIFSDMGQAIPLSTQILLGLSEGLRTYWWLIIGTMSLAYFFLQQYAKTPGGRLRMDTCKINFPIGGELVRKVEVARFARTLGTLVKSGVPILQALDLVKDIIGNQVIAGSMKKIRERVKEGERLSKPLEDTGIFPSLAVQMITVGEESGRLDEMLLRVADNYEKVVRNMVKRFISLLEPVMILIMGVVVGFIIISMLMAIFSMNEIPF</sequence>
<comment type="similarity">
    <text evidence="2">Belongs to the GSP F family.</text>
</comment>
<feature type="transmembrane region" description="Helical" evidence="8">
    <location>
        <begin position="380"/>
        <end position="405"/>
    </location>
</feature>
<keyword evidence="7 8" id="KW-0472">Membrane</keyword>
<dbReference type="FunFam" id="1.20.81.30:FF:000001">
    <property type="entry name" value="Type II secretion system protein F"/>
    <property type="match status" value="2"/>
</dbReference>
<dbReference type="AlphaFoldDB" id="A0A975BXF7"/>
<dbReference type="Pfam" id="PF00482">
    <property type="entry name" value="T2SSF"/>
    <property type="match status" value="2"/>
</dbReference>
<dbReference type="PANTHER" id="PTHR30012">
    <property type="entry name" value="GENERAL SECRETION PATHWAY PROTEIN"/>
    <property type="match status" value="1"/>
</dbReference>
<dbReference type="InterPro" id="IPR003004">
    <property type="entry name" value="GspF/PilC"/>
</dbReference>
<evidence type="ECO:0000256" key="7">
    <source>
        <dbReference type="ARBA" id="ARBA00023136"/>
    </source>
</evidence>
<keyword evidence="3" id="KW-1003">Cell membrane</keyword>
<evidence type="ECO:0000259" key="9">
    <source>
        <dbReference type="Pfam" id="PF00482"/>
    </source>
</evidence>
<comment type="subcellular location">
    <subcellularLocation>
        <location evidence="1">Cell inner membrane</location>
        <topology evidence="1">Multi-pass membrane protein</topology>
    </subcellularLocation>
</comment>
<keyword evidence="6 8" id="KW-1133">Transmembrane helix</keyword>
<evidence type="ECO:0000256" key="1">
    <source>
        <dbReference type="ARBA" id="ARBA00004429"/>
    </source>
</evidence>
<name>A0A975BXF7_9BACT</name>
<dbReference type="GO" id="GO:0015628">
    <property type="term" value="P:protein secretion by the type II secretion system"/>
    <property type="evidence" value="ECO:0007669"/>
    <property type="project" value="TreeGrafter"/>
</dbReference>
<evidence type="ECO:0000256" key="6">
    <source>
        <dbReference type="ARBA" id="ARBA00022989"/>
    </source>
</evidence>
<dbReference type="EMBL" id="CP061800">
    <property type="protein sequence ID" value="QTA93112.1"/>
    <property type="molecule type" value="Genomic_DNA"/>
</dbReference>
<organism evidence="10 11">
    <name type="scientific">Desulfonema magnum</name>
    <dbReference type="NCBI Taxonomy" id="45655"/>
    <lineage>
        <taxon>Bacteria</taxon>
        <taxon>Pseudomonadati</taxon>
        <taxon>Thermodesulfobacteriota</taxon>
        <taxon>Desulfobacteria</taxon>
        <taxon>Desulfobacterales</taxon>
        <taxon>Desulfococcaceae</taxon>
        <taxon>Desulfonema</taxon>
    </lineage>
</organism>
<evidence type="ECO:0000313" key="10">
    <source>
        <dbReference type="EMBL" id="QTA93112.1"/>
    </source>
</evidence>
<feature type="domain" description="Type II secretion system protein GspF" evidence="9">
    <location>
        <begin position="78"/>
        <end position="201"/>
    </location>
</feature>
<dbReference type="PANTHER" id="PTHR30012:SF0">
    <property type="entry name" value="TYPE II SECRETION SYSTEM PROTEIN F-RELATED"/>
    <property type="match status" value="1"/>
</dbReference>
<keyword evidence="5 8" id="KW-0812">Transmembrane</keyword>
<dbReference type="RefSeq" id="WP_207680200.1">
    <property type="nucleotide sequence ID" value="NZ_CP061800.1"/>
</dbReference>
<feature type="domain" description="Type II secretion system protein GspF" evidence="9">
    <location>
        <begin position="281"/>
        <end position="402"/>
    </location>
</feature>
<dbReference type="InterPro" id="IPR018076">
    <property type="entry name" value="T2SS_GspF_dom"/>
</dbReference>